<keyword evidence="8" id="KW-0961">Cell wall biogenesis/degradation</keyword>
<evidence type="ECO:0000256" key="10">
    <source>
        <dbReference type="SAM" id="Phobius"/>
    </source>
</evidence>
<reference evidence="12 13" key="1">
    <citation type="journal article" date="2019" name="Nat. Ecol. Evol.">
        <title>Megaphylogeny resolves global patterns of mushroom evolution.</title>
        <authorList>
            <person name="Varga T."/>
            <person name="Krizsan K."/>
            <person name="Foldi C."/>
            <person name="Dima B."/>
            <person name="Sanchez-Garcia M."/>
            <person name="Sanchez-Ramirez S."/>
            <person name="Szollosi G.J."/>
            <person name="Szarkandi J.G."/>
            <person name="Papp V."/>
            <person name="Albert L."/>
            <person name="Andreopoulos W."/>
            <person name="Angelini C."/>
            <person name="Antonin V."/>
            <person name="Barry K.W."/>
            <person name="Bougher N.L."/>
            <person name="Buchanan P."/>
            <person name="Buyck B."/>
            <person name="Bense V."/>
            <person name="Catcheside P."/>
            <person name="Chovatia M."/>
            <person name="Cooper J."/>
            <person name="Damon W."/>
            <person name="Desjardin D."/>
            <person name="Finy P."/>
            <person name="Geml J."/>
            <person name="Haridas S."/>
            <person name="Hughes K."/>
            <person name="Justo A."/>
            <person name="Karasinski D."/>
            <person name="Kautmanova I."/>
            <person name="Kiss B."/>
            <person name="Kocsube S."/>
            <person name="Kotiranta H."/>
            <person name="LaButti K.M."/>
            <person name="Lechner B.E."/>
            <person name="Liimatainen K."/>
            <person name="Lipzen A."/>
            <person name="Lukacs Z."/>
            <person name="Mihaltcheva S."/>
            <person name="Morgado L.N."/>
            <person name="Niskanen T."/>
            <person name="Noordeloos M.E."/>
            <person name="Ohm R.A."/>
            <person name="Ortiz-Santana B."/>
            <person name="Ovrebo C."/>
            <person name="Racz N."/>
            <person name="Riley R."/>
            <person name="Savchenko A."/>
            <person name="Shiryaev A."/>
            <person name="Soop K."/>
            <person name="Spirin V."/>
            <person name="Szebenyi C."/>
            <person name="Tomsovsky M."/>
            <person name="Tulloss R.E."/>
            <person name="Uehling J."/>
            <person name="Grigoriev I.V."/>
            <person name="Vagvolgyi C."/>
            <person name="Papp T."/>
            <person name="Martin F.M."/>
            <person name="Miettinen O."/>
            <person name="Hibbett D.S."/>
            <person name="Nagy L.G."/>
        </authorList>
    </citation>
    <scope>NUCLEOTIDE SEQUENCE [LARGE SCALE GENOMIC DNA]</scope>
    <source>
        <strain evidence="12 13">FP101781</strain>
    </source>
</reference>
<organism evidence="12 13">
    <name type="scientific">Coprinellus micaceus</name>
    <name type="common">Glistening ink-cap mushroom</name>
    <name type="synonym">Coprinus micaceus</name>
    <dbReference type="NCBI Taxonomy" id="71717"/>
    <lineage>
        <taxon>Eukaryota</taxon>
        <taxon>Fungi</taxon>
        <taxon>Dikarya</taxon>
        <taxon>Basidiomycota</taxon>
        <taxon>Agaricomycotina</taxon>
        <taxon>Agaricomycetes</taxon>
        <taxon>Agaricomycetidae</taxon>
        <taxon>Agaricales</taxon>
        <taxon>Agaricineae</taxon>
        <taxon>Psathyrellaceae</taxon>
        <taxon>Coprinellus</taxon>
    </lineage>
</organism>
<gene>
    <name evidence="12" type="ORF">FA13DRAFT_1756430</name>
</gene>
<dbReference type="GO" id="GO:0030246">
    <property type="term" value="F:carbohydrate binding"/>
    <property type="evidence" value="ECO:0007669"/>
    <property type="project" value="UniProtKB-KW"/>
</dbReference>
<feature type="compositionally biased region" description="Low complexity" evidence="9">
    <location>
        <begin position="122"/>
        <end position="137"/>
    </location>
</feature>
<proteinExistence type="inferred from homology"/>
<dbReference type="InterPro" id="IPR013320">
    <property type="entry name" value="ConA-like_dom_sf"/>
</dbReference>
<evidence type="ECO:0000256" key="1">
    <source>
        <dbReference type="ARBA" id="ARBA00004606"/>
    </source>
</evidence>
<dbReference type="Proteomes" id="UP000298030">
    <property type="component" value="Unassembled WGS sequence"/>
</dbReference>
<protein>
    <submittedName>
        <fullName evidence="12">Concanavalin A-like lectin/glucanase</fullName>
    </submittedName>
</protein>
<keyword evidence="4" id="KW-0735">Signal-anchor</keyword>
<dbReference type="Gene3D" id="2.60.120.200">
    <property type="match status" value="2"/>
</dbReference>
<comment type="subcellular location">
    <subcellularLocation>
        <location evidence="1">Membrane</location>
        <topology evidence="1">Single-pass type II membrane protein</topology>
    </subcellularLocation>
</comment>
<evidence type="ECO:0000256" key="4">
    <source>
        <dbReference type="ARBA" id="ARBA00022968"/>
    </source>
</evidence>
<feature type="compositionally biased region" description="Polar residues" evidence="9">
    <location>
        <begin position="65"/>
        <end position="77"/>
    </location>
</feature>
<dbReference type="AlphaFoldDB" id="A0A4Y7SW25"/>
<keyword evidence="13" id="KW-1185">Reference proteome</keyword>
<keyword evidence="7" id="KW-0325">Glycoprotein</keyword>
<dbReference type="GO" id="GO:0031505">
    <property type="term" value="P:fungal-type cell wall organization"/>
    <property type="evidence" value="ECO:0007669"/>
    <property type="project" value="TreeGrafter"/>
</dbReference>
<dbReference type="GO" id="GO:0005789">
    <property type="term" value="C:endoplasmic reticulum membrane"/>
    <property type="evidence" value="ECO:0007669"/>
    <property type="project" value="TreeGrafter"/>
</dbReference>
<name>A0A4Y7SW25_COPMI</name>
<dbReference type="PROSITE" id="PS51762">
    <property type="entry name" value="GH16_2"/>
    <property type="match status" value="1"/>
</dbReference>
<comment type="similarity">
    <text evidence="2">Belongs to the SKN1/KRE6 family.</text>
</comment>
<evidence type="ECO:0000256" key="8">
    <source>
        <dbReference type="ARBA" id="ARBA00023316"/>
    </source>
</evidence>
<feature type="domain" description="GH16" evidence="11">
    <location>
        <begin position="311"/>
        <end position="680"/>
    </location>
</feature>
<keyword evidence="6 10" id="KW-0472">Membrane</keyword>
<sequence>MASSCDDISGLFSLALLLIVVFVVGVACVPVPHVVFDVLLTPFASNSTESRDSQYVDYPRHTRSESTNSRGTPQTPHLSEDSRLIQTPPSPVNGDFGQRTIRSSPLNPTSPISTSYVRPGLPSSTASSSRPASRSSSIHPFVNSRPDAPLRINASPMGEGSRGSMILYRLADDPATARDTLLLPPKTPYAAGARDSLRGLVPYAYEPELDDGGPPDEEDYLHDPKEEGSFRGDKGHFPWRGVVNISVLIILILALLALFVAYPVFTYYKDAARNRLIDGNIRINATGQSPVLFGMPQLIDPDTPQSARTRTGFDGLDYELVFSDEFNVEGRTFYPGDDPFWEAVDLWYGATGDVEWYDPAQVITKDGALIITIDSVATTQSGLSRGSTAPFTVGENHNLEYRSGMVQTWNKFCFTNGYIEVSVTFPGPDENTAGYWPGAWTMGNLARPGYPASTDGMWPYTYDSCDVGTFPNQTLRDKSGPAGAIFSEKSRDRYNNELSWLTGQRTSACSCPDSDHPGPAHNVGRGAPEIDIFEASKDKQNAVGGTVSQSAQFAPFAHDYSYYNDSETKWKNFDPARTRANAFLGSAVQQSGSGAKFTTFGFEYHGHPKSRDDGYVMWQVNDSPTHRVGAGSVAADPLVDIGNRLIPEEPMAIILNLGMSHYPTKKYIDDHLQAYSDVNMTTWTWPMPRNELWEGGC</sequence>
<comment type="caution">
    <text evidence="12">The sequence shown here is derived from an EMBL/GenBank/DDBJ whole genome shotgun (WGS) entry which is preliminary data.</text>
</comment>
<evidence type="ECO:0000313" key="13">
    <source>
        <dbReference type="Proteomes" id="UP000298030"/>
    </source>
</evidence>
<evidence type="ECO:0000256" key="2">
    <source>
        <dbReference type="ARBA" id="ARBA00010962"/>
    </source>
</evidence>
<evidence type="ECO:0000313" key="12">
    <source>
        <dbReference type="EMBL" id="TEB26060.1"/>
    </source>
</evidence>
<evidence type="ECO:0000256" key="5">
    <source>
        <dbReference type="ARBA" id="ARBA00022989"/>
    </source>
</evidence>
<feature type="region of interest" description="Disordered" evidence="9">
    <location>
        <begin position="49"/>
        <end position="159"/>
    </location>
</feature>
<dbReference type="PANTHER" id="PTHR31361:SF1">
    <property type="entry name" value="BETA-GLUCAN SYNTHESIS-ASSOCIATED PROTEIN KRE6-RELATED"/>
    <property type="match status" value="1"/>
</dbReference>
<dbReference type="EMBL" id="QPFP01000051">
    <property type="protein sequence ID" value="TEB26060.1"/>
    <property type="molecule type" value="Genomic_DNA"/>
</dbReference>
<dbReference type="GO" id="GO:0015926">
    <property type="term" value="F:glucosidase activity"/>
    <property type="evidence" value="ECO:0007669"/>
    <property type="project" value="TreeGrafter"/>
</dbReference>
<accession>A0A4Y7SW25</accession>
<dbReference type="InterPro" id="IPR000757">
    <property type="entry name" value="Beta-glucanase-like"/>
</dbReference>
<dbReference type="Pfam" id="PF03935">
    <property type="entry name" value="SKN1_KRE6_Sbg1"/>
    <property type="match status" value="1"/>
</dbReference>
<dbReference type="OrthoDB" id="412647at2759"/>
<dbReference type="STRING" id="71717.A0A4Y7SW25"/>
<keyword evidence="3 10" id="KW-0812">Transmembrane</keyword>
<feature type="compositionally biased region" description="Basic and acidic residues" evidence="9">
    <location>
        <begin position="49"/>
        <end position="64"/>
    </location>
</feature>
<feature type="transmembrane region" description="Helical" evidence="10">
    <location>
        <begin position="12"/>
        <end position="36"/>
    </location>
</feature>
<dbReference type="GO" id="GO:0005886">
    <property type="term" value="C:plasma membrane"/>
    <property type="evidence" value="ECO:0007669"/>
    <property type="project" value="TreeGrafter"/>
</dbReference>
<keyword evidence="12" id="KW-0430">Lectin</keyword>
<keyword evidence="5 10" id="KW-1133">Transmembrane helix</keyword>
<evidence type="ECO:0000259" key="11">
    <source>
        <dbReference type="PROSITE" id="PS51762"/>
    </source>
</evidence>
<evidence type="ECO:0000256" key="9">
    <source>
        <dbReference type="SAM" id="MobiDB-lite"/>
    </source>
</evidence>
<dbReference type="InterPro" id="IPR005629">
    <property type="entry name" value="Skn1/Kre6/Sbg1"/>
</dbReference>
<dbReference type="PANTHER" id="PTHR31361">
    <property type="entry name" value="BETA-GLUCAN SYNTHESIS-ASSOCIATED PROTEIN KRE6-RELATED"/>
    <property type="match status" value="1"/>
</dbReference>
<evidence type="ECO:0000256" key="3">
    <source>
        <dbReference type="ARBA" id="ARBA00022692"/>
    </source>
</evidence>
<dbReference type="GO" id="GO:0006078">
    <property type="term" value="P:(1-&gt;6)-beta-D-glucan biosynthetic process"/>
    <property type="evidence" value="ECO:0007669"/>
    <property type="project" value="TreeGrafter"/>
</dbReference>
<dbReference type="SUPFAM" id="SSF49899">
    <property type="entry name" value="Concanavalin A-like lectins/glucanases"/>
    <property type="match status" value="1"/>
</dbReference>
<feature type="transmembrane region" description="Helical" evidence="10">
    <location>
        <begin position="241"/>
        <end position="265"/>
    </location>
</feature>
<evidence type="ECO:0000256" key="6">
    <source>
        <dbReference type="ARBA" id="ARBA00023136"/>
    </source>
</evidence>
<feature type="compositionally biased region" description="Polar residues" evidence="9">
    <location>
        <begin position="100"/>
        <end position="116"/>
    </location>
</feature>
<evidence type="ECO:0000256" key="7">
    <source>
        <dbReference type="ARBA" id="ARBA00023180"/>
    </source>
</evidence>